<accession>A0A1T5HJE5</accession>
<evidence type="ECO:0000313" key="6">
    <source>
        <dbReference type="Proteomes" id="UP000190897"/>
    </source>
</evidence>
<feature type="compositionally biased region" description="Polar residues" evidence="4">
    <location>
        <begin position="192"/>
        <end position="203"/>
    </location>
</feature>
<keyword evidence="6" id="KW-1185">Reference proteome</keyword>
<dbReference type="OrthoDB" id="1493480at2"/>
<keyword evidence="2" id="KW-0732">Signal</keyword>
<gene>
    <name evidence="5" type="ORF">SAMN05660293_05716</name>
</gene>
<evidence type="ECO:0000256" key="1">
    <source>
        <dbReference type="ARBA" id="ARBA00009091"/>
    </source>
</evidence>
<dbReference type="SUPFAM" id="SSF111384">
    <property type="entry name" value="OmpH-like"/>
    <property type="match status" value="1"/>
</dbReference>
<dbReference type="InterPro" id="IPR024930">
    <property type="entry name" value="Skp_dom_sf"/>
</dbReference>
<dbReference type="GO" id="GO:0005829">
    <property type="term" value="C:cytosol"/>
    <property type="evidence" value="ECO:0007669"/>
    <property type="project" value="TreeGrafter"/>
</dbReference>
<dbReference type="PANTHER" id="PTHR35089">
    <property type="entry name" value="CHAPERONE PROTEIN SKP"/>
    <property type="match status" value="1"/>
</dbReference>
<evidence type="ECO:0000256" key="2">
    <source>
        <dbReference type="ARBA" id="ARBA00022729"/>
    </source>
</evidence>
<dbReference type="Proteomes" id="UP000190897">
    <property type="component" value="Unassembled WGS sequence"/>
</dbReference>
<feature type="coiled-coil region" evidence="3">
    <location>
        <begin position="48"/>
        <end position="112"/>
    </location>
</feature>
<comment type="similarity">
    <text evidence="1">Belongs to the Skp family.</text>
</comment>
<dbReference type="PANTHER" id="PTHR35089:SF1">
    <property type="entry name" value="CHAPERONE PROTEIN SKP"/>
    <property type="match status" value="1"/>
</dbReference>
<evidence type="ECO:0000256" key="3">
    <source>
        <dbReference type="SAM" id="Coils"/>
    </source>
</evidence>
<reference evidence="6" key="1">
    <citation type="submission" date="2017-02" db="EMBL/GenBank/DDBJ databases">
        <authorList>
            <person name="Varghese N."/>
            <person name="Submissions S."/>
        </authorList>
    </citation>
    <scope>NUCLEOTIDE SEQUENCE [LARGE SCALE GENOMIC DNA]</scope>
    <source>
        <strain evidence="6">DSM 22270</strain>
    </source>
</reference>
<dbReference type="SMART" id="SM00935">
    <property type="entry name" value="OmpH"/>
    <property type="match status" value="1"/>
</dbReference>
<dbReference type="RefSeq" id="WP_082218129.1">
    <property type="nucleotide sequence ID" value="NZ_FUZA01000020.1"/>
</dbReference>
<evidence type="ECO:0000256" key="4">
    <source>
        <dbReference type="SAM" id="MobiDB-lite"/>
    </source>
</evidence>
<organism evidence="5 6">
    <name type="scientific">Dyadobacter psychrophilus</name>
    <dbReference type="NCBI Taxonomy" id="651661"/>
    <lineage>
        <taxon>Bacteria</taxon>
        <taxon>Pseudomonadati</taxon>
        <taxon>Bacteroidota</taxon>
        <taxon>Cytophagia</taxon>
        <taxon>Cytophagales</taxon>
        <taxon>Spirosomataceae</taxon>
        <taxon>Dyadobacter</taxon>
    </lineage>
</organism>
<evidence type="ECO:0000313" key="5">
    <source>
        <dbReference type="EMBL" id="SKC20756.1"/>
    </source>
</evidence>
<dbReference type="GO" id="GO:0051082">
    <property type="term" value="F:unfolded protein binding"/>
    <property type="evidence" value="ECO:0007669"/>
    <property type="project" value="InterPro"/>
</dbReference>
<protein>
    <submittedName>
        <fullName evidence="5">Outer membrane protein</fullName>
    </submittedName>
</protein>
<dbReference type="GO" id="GO:0050821">
    <property type="term" value="P:protein stabilization"/>
    <property type="evidence" value="ECO:0007669"/>
    <property type="project" value="TreeGrafter"/>
</dbReference>
<dbReference type="Pfam" id="PF03938">
    <property type="entry name" value="OmpH"/>
    <property type="match status" value="1"/>
</dbReference>
<dbReference type="AlphaFoldDB" id="A0A1T5HJE5"/>
<proteinExistence type="inferred from homology"/>
<name>A0A1T5HJE5_9BACT</name>
<dbReference type="InterPro" id="IPR005632">
    <property type="entry name" value="Chaperone_Skp"/>
</dbReference>
<keyword evidence="3" id="KW-0175">Coiled coil</keyword>
<dbReference type="Gene3D" id="3.30.910.20">
    <property type="entry name" value="Skp domain"/>
    <property type="match status" value="1"/>
</dbReference>
<sequence length="215" mass="23641">MTHLTKIGLLAGLISIHFQASSQVTGTANFPKIGYTNVDVVMARLPESKAMQNQLEITKSQLEKAIDESIKEFQGKADNYQKTASQMTDLIRADKEKELENLQTRIQEMRSKAQYSLQDKQQQLMAPIQTKVNAAIQQVGKENAYAYIINMDGGEGTVPFILFASAEENNVTNLILEKLGVNPGQPEAPVKSEQSGPIPTTANPKPLPANKNSKQ</sequence>
<dbReference type="STRING" id="651661.SAMN05660293_05716"/>
<dbReference type="EMBL" id="FUZA01000020">
    <property type="protein sequence ID" value="SKC20756.1"/>
    <property type="molecule type" value="Genomic_DNA"/>
</dbReference>
<feature type="region of interest" description="Disordered" evidence="4">
    <location>
        <begin position="182"/>
        <end position="215"/>
    </location>
</feature>